<dbReference type="PANTHER" id="PTHR48428">
    <property type="entry name" value="PLANT-SPECIFIC TFIIB-RELATED PROTEIN PTF2"/>
    <property type="match status" value="1"/>
</dbReference>
<dbReference type="STRING" id="106549.A0A540M7Y4"/>
<sequence>MRNDSGYGSDMVCFEDDFESETDKLKLSHESRYFEVEDGGCGLGVEDMDALKLSHECLPMIYSKFSDEADDAKSSKGFEEVRGTKWSRGFALHAFTEWWNGLSKWSKRLLLKEMLEKDVGLDRCYASVFCQWLCGN</sequence>
<evidence type="ECO:0000313" key="1">
    <source>
        <dbReference type="EMBL" id="TQD94642.1"/>
    </source>
</evidence>
<protein>
    <submittedName>
        <fullName evidence="1">Uncharacterized protein</fullName>
    </submittedName>
</protein>
<dbReference type="InterPro" id="IPR053340">
    <property type="entry name" value="PTF2"/>
</dbReference>
<dbReference type="Proteomes" id="UP000315295">
    <property type="component" value="Unassembled WGS sequence"/>
</dbReference>
<keyword evidence="2" id="KW-1185">Reference proteome</keyword>
<dbReference type="PANTHER" id="PTHR48428:SF1">
    <property type="entry name" value="PLANT-SPECIFIC TFIIB-RELATED PROTEIN PTF2"/>
    <property type="match status" value="1"/>
</dbReference>
<dbReference type="AlphaFoldDB" id="A0A540M7Y4"/>
<organism evidence="1 2">
    <name type="scientific">Malus baccata</name>
    <name type="common">Siberian crab apple</name>
    <name type="synonym">Pyrus baccata</name>
    <dbReference type="NCBI Taxonomy" id="106549"/>
    <lineage>
        <taxon>Eukaryota</taxon>
        <taxon>Viridiplantae</taxon>
        <taxon>Streptophyta</taxon>
        <taxon>Embryophyta</taxon>
        <taxon>Tracheophyta</taxon>
        <taxon>Spermatophyta</taxon>
        <taxon>Magnoliopsida</taxon>
        <taxon>eudicotyledons</taxon>
        <taxon>Gunneridae</taxon>
        <taxon>Pentapetalae</taxon>
        <taxon>rosids</taxon>
        <taxon>fabids</taxon>
        <taxon>Rosales</taxon>
        <taxon>Rosaceae</taxon>
        <taxon>Amygdaloideae</taxon>
        <taxon>Maleae</taxon>
        <taxon>Malus</taxon>
    </lineage>
</organism>
<name>A0A540M7Y4_MALBA</name>
<accession>A0A540M7Y4</accession>
<reference evidence="1 2" key="1">
    <citation type="journal article" date="2019" name="G3 (Bethesda)">
        <title>Sequencing of a Wild Apple (Malus baccata) Genome Unravels the Differences Between Cultivated and Wild Apple Species Regarding Disease Resistance and Cold Tolerance.</title>
        <authorList>
            <person name="Chen X."/>
        </authorList>
    </citation>
    <scope>NUCLEOTIDE SEQUENCE [LARGE SCALE GENOMIC DNA]</scope>
    <source>
        <strain evidence="2">cv. Shandingzi</strain>
        <tissue evidence="1">Leaves</tissue>
    </source>
</reference>
<dbReference type="EMBL" id="VIEB01000339">
    <property type="protein sequence ID" value="TQD94642.1"/>
    <property type="molecule type" value="Genomic_DNA"/>
</dbReference>
<evidence type="ECO:0000313" key="2">
    <source>
        <dbReference type="Proteomes" id="UP000315295"/>
    </source>
</evidence>
<gene>
    <name evidence="1" type="ORF">C1H46_019694</name>
</gene>
<comment type="caution">
    <text evidence="1">The sequence shown here is derived from an EMBL/GenBank/DDBJ whole genome shotgun (WGS) entry which is preliminary data.</text>
</comment>
<proteinExistence type="predicted"/>